<accession>A0A4Z2CQ31</accession>
<evidence type="ECO:0000313" key="3">
    <source>
        <dbReference type="EMBL" id="TNN06326.1"/>
    </source>
</evidence>
<feature type="compositionally biased region" description="Basic and acidic residues" evidence="2">
    <location>
        <begin position="208"/>
        <end position="220"/>
    </location>
</feature>
<keyword evidence="4" id="KW-1185">Reference proteome</keyword>
<reference evidence="3 4" key="1">
    <citation type="submission" date="2019-03" db="EMBL/GenBank/DDBJ databases">
        <title>An improved genome assembly of the fluke Schistosoma japonicum.</title>
        <authorList>
            <person name="Hu W."/>
            <person name="Luo F."/>
            <person name="Yin M."/>
            <person name="Mo X."/>
            <person name="Sun C."/>
            <person name="Wu Q."/>
            <person name="Zhu B."/>
            <person name="Xiang M."/>
            <person name="Wang J."/>
            <person name="Wang Y."/>
            <person name="Zhang T."/>
            <person name="Xu B."/>
            <person name="Zheng H."/>
            <person name="Feng Z."/>
        </authorList>
    </citation>
    <scope>NUCLEOTIDE SEQUENCE [LARGE SCALE GENOMIC DNA]</scope>
    <source>
        <strain evidence="3">HuSjv2</strain>
        <tissue evidence="3">Worms</tissue>
    </source>
</reference>
<dbReference type="OrthoDB" id="6231436at2759"/>
<feature type="region of interest" description="Disordered" evidence="2">
    <location>
        <begin position="207"/>
        <end position="231"/>
    </location>
</feature>
<name>A0A4Z2CQ31_SCHJA</name>
<comment type="caution">
    <text evidence="3">The sequence shown here is derived from an EMBL/GenBank/DDBJ whole genome shotgun (WGS) entry which is preliminary data.</text>
</comment>
<dbReference type="Proteomes" id="UP000311919">
    <property type="component" value="Unassembled WGS sequence"/>
</dbReference>
<evidence type="ECO:0000256" key="2">
    <source>
        <dbReference type="SAM" id="MobiDB-lite"/>
    </source>
</evidence>
<feature type="coiled-coil region" evidence="1">
    <location>
        <begin position="308"/>
        <end position="353"/>
    </location>
</feature>
<proteinExistence type="predicted"/>
<sequence length="383" mass="45794">MGTKLDQNKLLQKYQHLCNEPEKQVNYLKHAINDIEENLIRNKQSYVMQMQKVDQQFQVEVSILNREINQLKSDFEAKSFHMKQIEKWLKATRGWILIRKYFYEQKYRKWEMDLLQILHRIQDPCKEFSKTVFGNPAIHSILKISSKTIQHYTSNHWKIEQSWLNYRQKIIESQLSTKTTDEIKSIQNKLCIRKMTQQMLCRYSNMKSNEEQEDHDHNDENSVSESNKLKHKQHGLTKYPFSVNHPLHTHEQQLMNALNEIKTGLNLNLFELNSKANDLHKLLLLIGRIKFDLKNEYLKYTQMSLNELDKKQQQLTHFSNLLGELKEKEATELKNLTSEARKISKTRAVLMKELKFLRISQNVNNVHHLGYFDYRYNLALCKL</sequence>
<keyword evidence="1" id="KW-0175">Coiled coil</keyword>
<organism evidence="3 4">
    <name type="scientific">Schistosoma japonicum</name>
    <name type="common">Blood fluke</name>
    <dbReference type="NCBI Taxonomy" id="6182"/>
    <lineage>
        <taxon>Eukaryota</taxon>
        <taxon>Metazoa</taxon>
        <taxon>Spiralia</taxon>
        <taxon>Lophotrochozoa</taxon>
        <taxon>Platyhelminthes</taxon>
        <taxon>Trematoda</taxon>
        <taxon>Digenea</taxon>
        <taxon>Strigeidida</taxon>
        <taxon>Schistosomatoidea</taxon>
        <taxon>Schistosomatidae</taxon>
        <taxon>Schistosoma</taxon>
    </lineage>
</organism>
<gene>
    <name evidence="3" type="ORF">EWB00_008446</name>
</gene>
<protein>
    <submittedName>
        <fullName evidence="3">Moesin ezrin radixin 1 isoform 2</fullName>
    </submittedName>
</protein>
<dbReference type="EMBL" id="SKCS01000469">
    <property type="protein sequence ID" value="TNN06326.1"/>
    <property type="molecule type" value="Genomic_DNA"/>
</dbReference>
<evidence type="ECO:0000313" key="4">
    <source>
        <dbReference type="Proteomes" id="UP000311919"/>
    </source>
</evidence>
<dbReference type="AlphaFoldDB" id="A0A4Z2CQ31"/>
<evidence type="ECO:0000256" key="1">
    <source>
        <dbReference type="SAM" id="Coils"/>
    </source>
</evidence>
<dbReference type="STRING" id="6182.A0A4Z2CQ31"/>